<feature type="compositionally biased region" description="Basic residues" evidence="1">
    <location>
        <begin position="273"/>
        <end position="282"/>
    </location>
</feature>
<dbReference type="InterPro" id="IPR039253">
    <property type="entry name" value="APLF"/>
</dbReference>
<feature type="compositionally biased region" description="Basic and acidic residues" evidence="1">
    <location>
        <begin position="256"/>
        <end position="272"/>
    </location>
</feature>
<evidence type="ECO:0000256" key="1">
    <source>
        <dbReference type="SAM" id="MobiDB-lite"/>
    </source>
</evidence>
<evidence type="ECO:0000259" key="2">
    <source>
        <dbReference type="Pfam" id="PF10283"/>
    </source>
</evidence>
<feature type="compositionally biased region" description="Polar residues" evidence="1">
    <location>
        <begin position="123"/>
        <end position="134"/>
    </location>
</feature>
<dbReference type="PANTHER" id="PTHR21315:SF2">
    <property type="entry name" value="APRATAXIN AND PNK-LIKE FACTOR"/>
    <property type="match status" value="1"/>
</dbReference>
<feature type="compositionally biased region" description="Basic and acidic residues" evidence="1">
    <location>
        <begin position="1"/>
        <end position="21"/>
    </location>
</feature>
<dbReference type="PANTHER" id="PTHR21315">
    <property type="entry name" value="APRATAXIN AND PNK-LIKE FACTOR-RELATED"/>
    <property type="match status" value="1"/>
</dbReference>
<sequence>MEKTNEIPEKFTVPKKEELRPAQRKRQLPEWMLPTDLMVSTQSTSASKNGSNEEVNPGISKKQKILESEDSALLKEGVFTKDVAKKMPKNGNKKIPQKAESSFEQFNDQLDDEELNLDLKSDGQASQPAQVHSTNTKENKLESVDSKTRQVYKEKPSQSLLDQGDIQETTLNQAVGIDTSNIMESQEMQQSSHINKPQRTACQYGKSCYRKNPIHFQQFSHPGDSDYHDSEALTQVDDDRPECPYGTACYRKNPQHKLEYKHTAPPESERRQTRSKVTRKVRSTLADESDDDGEPNEYNLNDSFIDDEEEEECDPTDEDSDWEPDCQDNDDEDMDMLLKEAQNFVKTKN</sequence>
<feature type="compositionally biased region" description="Basic and acidic residues" evidence="1">
    <location>
        <begin position="223"/>
        <end position="242"/>
    </location>
</feature>
<dbReference type="AlphaFoldDB" id="A0A2D4IKT9"/>
<feature type="region of interest" description="Disordered" evidence="1">
    <location>
        <begin position="85"/>
        <end position="199"/>
    </location>
</feature>
<reference evidence="3" key="2">
    <citation type="submission" date="2017-11" db="EMBL/GenBank/DDBJ databases">
        <title>Coralsnake Venomics: Analyses of Venom Gland Transcriptomes and Proteomes of Six Brazilian Taxa.</title>
        <authorList>
            <person name="Aird S.D."/>
            <person name="Jorge da Silva N."/>
            <person name="Qiu L."/>
            <person name="Villar-Briones A."/>
            <person name="Aparecida-Saddi V."/>
            <person name="Campos-Telles M.P."/>
            <person name="Grau M."/>
            <person name="Mikheyev A.S."/>
        </authorList>
    </citation>
    <scope>NUCLEOTIDE SEQUENCE</scope>
    <source>
        <tissue evidence="3">Venom_gland</tissue>
    </source>
</reference>
<feature type="region of interest" description="Disordered" evidence="1">
    <location>
        <begin position="1"/>
        <end position="62"/>
    </location>
</feature>
<reference evidence="3" key="1">
    <citation type="submission" date="2017-07" db="EMBL/GenBank/DDBJ databases">
        <authorList>
            <person name="Mikheyev A."/>
            <person name="Grau M."/>
        </authorList>
    </citation>
    <scope>NUCLEOTIDE SEQUENCE</scope>
    <source>
        <tissue evidence="3">Venom_gland</tissue>
    </source>
</reference>
<dbReference type="InterPro" id="IPR019406">
    <property type="entry name" value="APLF_PBZ"/>
</dbReference>
<dbReference type="GO" id="GO:0003906">
    <property type="term" value="F:DNA-(apurinic or apyrimidinic site) endonuclease activity"/>
    <property type="evidence" value="ECO:0007669"/>
    <property type="project" value="InterPro"/>
</dbReference>
<feature type="compositionally biased region" description="Polar residues" evidence="1">
    <location>
        <begin position="157"/>
        <end position="199"/>
    </location>
</feature>
<proteinExistence type="predicted"/>
<feature type="compositionally biased region" description="Polar residues" evidence="1">
    <location>
        <begin position="38"/>
        <end position="54"/>
    </location>
</feature>
<feature type="compositionally biased region" description="Basic residues" evidence="1">
    <location>
        <begin position="86"/>
        <end position="96"/>
    </location>
</feature>
<dbReference type="GO" id="GO:0035861">
    <property type="term" value="C:site of double-strand break"/>
    <property type="evidence" value="ECO:0007669"/>
    <property type="project" value="TreeGrafter"/>
</dbReference>
<dbReference type="EMBL" id="IACK01103467">
    <property type="protein sequence ID" value="LAA84744.1"/>
    <property type="molecule type" value="Transcribed_RNA"/>
</dbReference>
<feature type="domain" description="PBZ-type" evidence="2">
    <location>
        <begin position="240"/>
        <end position="264"/>
    </location>
</feature>
<feature type="region of interest" description="Disordered" evidence="1">
    <location>
        <begin position="216"/>
        <end position="332"/>
    </location>
</feature>
<protein>
    <recommendedName>
        <fullName evidence="2">PBZ-type domain-containing protein</fullName>
    </recommendedName>
</protein>
<feature type="domain" description="PBZ-type" evidence="2">
    <location>
        <begin position="199"/>
        <end position="224"/>
    </location>
</feature>
<dbReference type="GO" id="GO:0008408">
    <property type="term" value="F:3'-5' exonuclease activity"/>
    <property type="evidence" value="ECO:0007669"/>
    <property type="project" value="InterPro"/>
</dbReference>
<evidence type="ECO:0000313" key="3">
    <source>
        <dbReference type="EMBL" id="LAA84744.1"/>
    </source>
</evidence>
<dbReference type="Pfam" id="PF10283">
    <property type="entry name" value="zf-CCHH"/>
    <property type="match status" value="2"/>
</dbReference>
<dbReference type="GO" id="GO:0006302">
    <property type="term" value="P:double-strand break repair"/>
    <property type="evidence" value="ECO:0007669"/>
    <property type="project" value="InterPro"/>
</dbReference>
<feature type="compositionally biased region" description="Acidic residues" evidence="1">
    <location>
        <begin position="304"/>
        <end position="332"/>
    </location>
</feature>
<accession>A0A2D4IKT9</accession>
<feature type="compositionally biased region" description="Basic and acidic residues" evidence="1">
    <location>
        <begin position="135"/>
        <end position="156"/>
    </location>
</feature>
<name>A0A2D4IKT9_MICLE</name>
<organism evidence="3">
    <name type="scientific">Micrurus lemniscatus lemniscatus</name>
    <dbReference type="NCBI Taxonomy" id="129467"/>
    <lineage>
        <taxon>Eukaryota</taxon>
        <taxon>Metazoa</taxon>
        <taxon>Chordata</taxon>
        <taxon>Craniata</taxon>
        <taxon>Vertebrata</taxon>
        <taxon>Euteleostomi</taxon>
        <taxon>Lepidosauria</taxon>
        <taxon>Squamata</taxon>
        <taxon>Bifurcata</taxon>
        <taxon>Unidentata</taxon>
        <taxon>Episquamata</taxon>
        <taxon>Toxicofera</taxon>
        <taxon>Serpentes</taxon>
        <taxon>Colubroidea</taxon>
        <taxon>Elapidae</taxon>
        <taxon>Elapinae</taxon>
        <taxon>Micrurus</taxon>
    </lineage>
</organism>
<dbReference type="GO" id="GO:0005634">
    <property type="term" value="C:nucleus"/>
    <property type="evidence" value="ECO:0007669"/>
    <property type="project" value="TreeGrafter"/>
</dbReference>